<sequence length="56" mass="6762">QKDLCRAGAACKQWQSASMHEDFWKYLKFENTRISLQNCMLFALLCRFHLFIECMR</sequence>
<protein>
    <recommendedName>
        <fullName evidence="1">F-box domain-containing protein</fullName>
    </recommendedName>
</protein>
<name>A0A452YAA5_AEGTS</name>
<keyword evidence="3" id="KW-1185">Reference proteome</keyword>
<organism evidence="2 3">
    <name type="scientific">Aegilops tauschii subsp. strangulata</name>
    <name type="common">Goatgrass</name>
    <dbReference type="NCBI Taxonomy" id="200361"/>
    <lineage>
        <taxon>Eukaryota</taxon>
        <taxon>Viridiplantae</taxon>
        <taxon>Streptophyta</taxon>
        <taxon>Embryophyta</taxon>
        <taxon>Tracheophyta</taxon>
        <taxon>Spermatophyta</taxon>
        <taxon>Magnoliopsida</taxon>
        <taxon>Liliopsida</taxon>
        <taxon>Poales</taxon>
        <taxon>Poaceae</taxon>
        <taxon>BOP clade</taxon>
        <taxon>Pooideae</taxon>
        <taxon>Triticodae</taxon>
        <taxon>Triticeae</taxon>
        <taxon>Triticinae</taxon>
        <taxon>Aegilops</taxon>
    </lineage>
</organism>
<dbReference type="EnsemblPlants" id="AET1Gv20351400.20">
    <property type="protein sequence ID" value="AET1Gv20351400.20"/>
    <property type="gene ID" value="AET1Gv20351400"/>
</dbReference>
<dbReference type="InterPro" id="IPR001810">
    <property type="entry name" value="F-box_dom"/>
</dbReference>
<reference evidence="3" key="1">
    <citation type="journal article" date="2014" name="Science">
        <title>Ancient hybridizations among the ancestral genomes of bread wheat.</title>
        <authorList>
            <consortium name="International Wheat Genome Sequencing Consortium,"/>
            <person name="Marcussen T."/>
            <person name="Sandve S.R."/>
            <person name="Heier L."/>
            <person name="Spannagl M."/>
            <person name="Pfeifer M."/>
            <person name="Jakobsen K.S."/>
            <person name="Wulff B.B."/>
            <person name="Steuernagel B."/>
            <person name="Mayer K.F."/>
            <person name="Olsen O.A."/>
        </authorList>
    </citation>
    <scope>NUCLEOTIDE SEQUENCE [LARGE SCALE GENOMIC DNA]</scope>
    <source>
        <strain evidence="3">cv. AL8/78</strain>
    </source>
</reference>
<reference evidence="2" key="5">
    <citation type="journal article" date="2021" name="G3 (Bethesda)">
        <title>Aegilops tauschii genome assembly Aet v5.0 features greater sequence contiguity and improved annotation.</title>
        <authorList>
            <person name="Wang L."/>
            <person name="Zhu T."/>
            <person name="Rodriguez J.C."/>
            <person name="Deal K.R."/>
            <person name="Dubcovsky J."/>
            <person name="McGuire P.E."/>
            <person name="Lux T."/>
            <person name="Spannagl M."/>
            <person name="Mayer K.F.X."/>
            <person name="Baldrich P."/>
            <person name="Meyers B.C."/>
            <person name="Huo N."/>
            <person name="Gu Y.Q."/>
            <person name="Zhou H."/>
            <person name="Devos K.M."/>
            <person name="Bennetzen J.L."/>
            <person name="Unver T."/>
            <person name="Budak H."/>
            <person name="Gulick P.J."/>
            <person name="Galiba G."/>
            <person name="Kalapos B."/>
            <person name="Nelson D.R."/>
            <person name="Li P."/>
            <person name="You F.M."/>
            <person name="Luo M.C."/>
            <person name="Dvorak J."/>
        </authorList>
    </citation>
    <scope>NUCLEOTIDE SEQUENCE [LARGE SCALE GENOMIC DNA]</scope>
    <source>
        <strain evidence="2">cv. AL8/78</strain>
    </source>
</reference>
<dbReference type="InterPro" id="IPR036047">
    <property type="entry name" value="F-box-like_dom_sf"/>
</dbReference>
<dbReference type="SUPFAM" id="SSF81383">
    <property type="entry name" value="F-box domain"/>
    <property type="match status" value="1"/>
</dbReference>
<evidence type="ECO:0000313" key="2">
    <source>
        <dbReference type="EnsemblPlants" id="AET1Gv20351400.20"/>
    </source>
</evidence>
<dbReference type="AlphaFoldDB" id="A0A452YAA5"/>
<reference evidence="2" key="3">
    <citation type="journal article" date="2017" name="Nature">
        <title>Genome sequence of the progenitor of the wheat D genome Aegilops tauschii.</title>
        <authorList>
            <person name="Luo M.C."/>
            <person name="Gu Y.Q."/>
            <person name="Puiu D."/>
            <person name="Wang H."/>
            <person name="Twardziok S.O."/>
            <person name="Deal K.R."/>
            <person name="Huo N."/>
            <person name="Zhu T."/>
            <person name="Wang L."/>
            <person name="Wang Y."/>
            <person name="McGuire P.E."/>
            <person name="Liu S."/>
            <person name="Long H."/>
            <person name="Ramasamy R.K."/>
            <person name="Rodriguez J.C."/>
            <person name="Van S.L."/>
            <person name="Yuan L."/>
            <person name="Wang Z."/>
            <person name="Xia Z."/>
            <person name="Xiao L."/>
            <person name="Anderson O.D."/>
            <person name="Ouyang S."/>
            <person name="Liang Y."/>
            <person name="Zimin A.V."/>
            <person name="Pertea G."/>
            <person name="Qi P."/>
            <person name="Bennetzen J.L."/>
            <person name="Dai X."/>
            <person name="Dawson M.W."/>
            <person name="Muller H.G."/>
            <person name="Kugler K."/>
            <person name="Rivarola-Duarte L."/>
            <person name="Spannagl M."/>
            <person name="Mayer K.F.X."/>
            <person name="Lu F.H."/>
            <person name="Bevan M.W."/>
            <person name="Leroy P."/>
            <person name="Li P."/>
            <person name="You F.M."/>
            <person name="Sun Q."/>
            <person name="Liu Z."/>
            <person name="Lyons E."/>
            <person name="Wicker T."/>
            <person name="Salzberg S.L."/>
            <person name="Devos K.M."/>
            <person name="Dvorak J."/>
        </authorList>
    </citation>
    <scope>NUCLEOTIDE SEQUENCE [LARGE SCALE GENOMIC DNA]</scope>
    <source>
        <strain evidence="2">cv. AL8/78</strain>
    </source>
</reference>
<feature type="domain" description="F-box" evidence="1">
    <location>
        <begin position="2"/>
        <end position="28"/>
    </location>
</feature>
<reference evidence="2" key="4">
    <citation type="submission" date="2019-03" db="UniProtKB">
        <authorList>
            <consortium name="EnsemblPlants"/>
        </authorList>
    </citation>
    <scope>IDENTIFICATION</scope>
</reference>
<reference evidence="3" key="2">
    <citation type="journal article" date="2017" name="Nat. Plants">
        <title>The Aegilops tauschii genome reveals multiple impacts of transposons.</title>
        <authorList>
            <person name="Zhao G."/>
            <person name="Zou C."/>
            <person name="Li K."/>
            <person name="Wang K."/>
            <person name="Li T."/>
            <person name="Gao L."/>
            <person name="Zhang X."/>
            <person name="Wang H."/>
            <person name="Yang Z."/>
            <person name="Liu X."/>
            <person name="Jiang W."/>
            <person name="Mao L."/>
            <person name="Kong X."/>
            <person name="Jiao Y."/>
            <person name="Jia J."/>
        </authorList>
    </citation>
    <scope>NUCLEOTIDE SEQUENCE [LARGE SCALE GENOMIC DNA]</scope>
    <source>
        <strain evidence="3">cv. AL8/78</strain>
    </source>
</reference>
<dbReference type="Pfam" id="PF12937">
    <property type="entry name" value="F-box-like"/>
    <property type="match status" value="1"/>
</dbReference>
<dbReference type="Proteomes" id="UP000015105">
    <property type="component" value="Chromosome 1D"/>
</dbReference>
<accession>A0A452YAA5</accession>
<proteinExistence type="predicted"/>
<dbReference type="Gramene" id="AET1Gv20351400.20">
    <property type="protein sequence ID" value="AET1Gv20351400.20"/>
    <property type="gene ID" value="AET1Gv20351400"/>
</dbReference>
<evidence type="ECO:0000313" key="3">
    <source>
        <dbReference type="Proteomes" id="UP000015105"/>
    </source>
</evidence>
<evidence type="ECO:0000259" key="1">
    <source>
        <dbReference type="Pfam" id="PF12937"/>
    </source>
</evidence>